<evidence type="ECO:0000313" key="2">
    <source>
        <dbReference type="Proteomes" id="UP000641954"/>
    </source>
</evidence>
<dbReference type="EMBL" id="JACJSK010000002">
    <property type="protein sequence ID" value="MBD2542532.1"/>
    <property type="molecule type" value="Genomic_DNA"/>
</dbReference>
<accession>A0ABR8E7G9</accession>
<evidence type="ECO:0008006" key="3">
    <source>
        <dbReference type="Google" id="ProtNLM"/>
    </source>
</evidence>
<proteinExistence type="predicted"/>
<reference evidence="1 2" key="1">
    <citation type="journal article" date="2020" name="ISME J.">
        <title>Comparative genomics reveals insights into cyanobacterial evolution and habitat adaptation.</title>
        <authorList>
            <person name="Chen M.Y."/>
            <person name="Teng W.K."/>
            <person name="Zhao L."/>
            <person name="Hu C.X."/>
            <person name="Zhou Y.K."/>
            <person name="Han B.P."/>
            <person name="Song L.R."/>
            <person name="Shu W.S."/>
        </authorList>
    </citation>
    <scope>NUCLEOTIDE SEQUENCE [LARGE SCALE GENOMIC DNA]</scope>
    <source>
        <strain evidence="1 2">FACHB-1370</strain>
    </source>
</reference>
<comment type="caution">
    <text evidence="1">The sequence shown here is derived from an EMBL/GenBank/DDBJ whole genome shotgun (WGS) entry which is preliminary data.</text>
</comment>
<name>A0ABR8E7G9_9CYAN</name>
<dbReference type="Proteomes" id="UP000641954">
    <property type="component" value="Unassembled WGS sequence"/>
</dbReference>
<gene>
    <name evidence="1" type="ORF">H6G72_01340</name>
</gene>
<protein>
    <recommendedName>
        <fullName evidence="3">NurA domain-containing protein</fullName>
    </recommendedName>
</protein>
<evidence type="ECO:0000313" key="1">
    <source>
        <dbReference type="EMBL" id="MBD2542532.1"/>
    </source>
</evidence>
<organism evidence="1 2">
    <name type="scientific">Planktothricoides raciborskii FACHB-1370</name>
    <dbReference type="NCBI Taxonomy" id="2949576"/>
    <lineage>
        <taxon>Bacteria</taxon>
        <taxon>Bacillati</taxon>
        <taxon>Cyanobacteriota</taxon>
        <taxon>Cyanophyceae</taxon>
        <taxon>Oscillatoriophycideae</taxon>
        <taxon>Oscillatoriales</taxon>
        <taxon>Oscillatoriaceae</taxon>
        <taxon>Planktothricoides</taxon>
    </lineage>
</organism>
<keyword evidence="2" id="KW-1185">Reference proteome</keyword>
<dbReference type="RefSeq" id="WP_054464553.1">
    <property type="nucleotide sequence ID" value="NZ_JACJSK010000002.1"/>
</dbReference>
<sequence>MSQNSNSQNLNQVTFSQIVDNEFDITETYWHPDMGGLVPELIHATETIDPWIPGLRQIMDQNLKQPGQTVDAPALLRRDEWANIESQWFWDNYVNGNIGAVDGTIIFPHTKFVLTQVFAVGVGVYNSAGNTDTRLTATRTVANFVQPPQGIPTPQEINRAIEQTKFLTQDKSWPNTWREYRERVAAIETNEQIIYLDGPIITQNLVTQAQGRQIMRDLHDTGKFCVGVIKDIRQSQQTLRWFSRALQQNEVFLIDTVGSLLRTRLQDWGSNDDLVSFLNNVADQYVRGIYKPGRKVFGFECLAHDIPRAMAMLFQDCNGVAGHEIPYILDKVDCDIRGKFRPDEAEQYLYGKLAEQYPGQTLDEMNERLMR</sequence>